<dbReference type="PANTHER" id="PTHR31382:SF4">
    <property type="entry name" value="NA(+)_H(+) ANTIPORTER"/>
    <property type="match status" value="1"/>
</dbReference>
<feature type="transmembrane region" description="Helical" evidence="12">
    <location>
        <begin position="205"/>
        <end position="227"/>
    </location>
</feature>
<accession>A0A163JPW3</accession>
<keyword evidence="5 12" id="KW-0812">Transmembrane</keyword>
<dbReference type="GO" id="GO:0036376">
    <property type="term" value="P:sodium ion export across plasma membrane"/>
    <property type="evidence" value="ECO:0007669"/>
    <property type="project" value="InterPro"/>
</dbReference>
<keyword evidence="10" id="KW-0739">Sodium transport</keyword>
<feature type="compositionally biased region" description="Acidic residues" evidence="11">
    <location>
        <begin position="1029"/>
        <end position="1043"/>
    </location>
</feature>
<keyword evidence="7" id="KW-0915">Sodium</keyword>
<evidence type="ECO:0000256" key="10">
    <source>
        <dbReference type="ARBA" id="ARBA00023201"/>
    </source>
</evidence>
<dbReference type="PANTHER" id="PTHR31382">
    <property type="entry name" value="NA(+)/H(+) ANTIPORTER"/>
    <property type="match status" value="1"/>
</dbReference>
<gene>
    <name evidence="15" type="ORF">ST47_g2406</name>
</gene>
<feature type="compositionally biased region" description="Basic and acidic residues" evidence="11">
    <location>
        <begin position="479"/>
        <end position="491"/>
    </location>
</feature>
<evidence type="ECO:0000256" key="1">
    <source>
        <dbReference type="ARBA" id="ARBA00004141"/>
    </source>
</evidence>
<dbReference type="OrthoDB" id="2190219at2759"/>
<dbReference type="STRING" id="5454.A0A163JPW3"/>
<feature type="compositionally biased region" description="Acidic residues" evidence="11">
    <location>
        <begin position="958"/>
        <end position="969"/>
    </location>
</feature>
<evidence type="ECO:0000256" key="11">
    <source>
        <dbReference type="SAM" id="MobiDB-lite"/>
    </source>
</evidence>
<feature type="transmembrane region" description="Helical" evidence="12">
    <location>
        <begin position="412"/>
        <end position="438"/>
    </location>
</feature>
<feature type="region of interest" description="Disordered" evidence="11">
    <location>
        <begin position="646"/>
        <end position="712"/>
    </location>
</feature>
<dbReference type="GO" id="GO:0015385">
    <property type="term" value="F:sodium:proton antiporter activity"/>
    <property type="evidence" value="ECO:0007669"/>
    <property type="project" value="InterPro"/>
</dbReference>
<keyword evidence="16" id="KW-1185">Reference proteome</keyword>
<keyword evidence="6 12" id="KW-1133">Transmembrane helix</keyword>
<feature type="region of interest" description="Disordered" evidence="11">
    <location>
        <begin position="468"/>
        <end position="595"/>
    </location>
</feature>
<dbReference type="InterPro" id="IPR013928">
    <property type="entry name" value="Cation/H_antiporter_C"/>
</dbReference>
<dbReference type="GO" id="GO:0042391">
    <property type="term" value="P:regulation of membrane potential"/>
    <property type="evidence" value="ECO:0007669"/>
    <property type="project" value="InterPro"/>
</dbReference>
<comment type="similarity">
    <text evidence="2">Belongs to the fungal Na(+)/H(+) exchanger family.</text>
</comment>
<name>A0A163JPW3_DIDRA</name>
<feature type="transmembrane region" description="Helical" evidence="12">
    <location>
        <begin position="298"/>
        <end position="316"/>
    </location>
</feature>
<evidence type="ECO:0000256" key="5">
    <source>
        <dbReference type="ARBA" id="ARBA00022692"/>
    </source>
</evidence>
<dbReference type="InterPro" id="IPR004712">
    <property type="entry name" value="Na+/H+_antiporter_fungi"/>
</dbReference>
<feature type="compositionally biased region" description="Basic and acidic residues" evidence="11">
    <location>
        <begin position="1077"/>
        <end position="1097"/>
    </location>
</feature>
<feature type="transmembrane region" description="Helical" evidence="12">
    <location>
        <begin position="328"/>
        <end position="345"/>
    </location>
</feature>
<keyword evidence="9 12" id="KW-0472">Membrane</keyword>
<keyword evidence="4" id="KW-0050">Antiport</keyword>
<feature type="compositionally biased region" description="Basic and acidic residues" evidence="11">
    <location>
        <begin position="688"/>
        <end position="708"/>
    </location>
</feature>
<dbReference type="GO" id="GO:0120029">
    <property type="term" value="P:proton export across plasma membrane"/>
    <property type="evidence" value="ECO:0007669"/>
    <property type="project" value="InterPro"/>
</dbReference>
<feature type="compositionally biased region" description="Basic and acidic residues" evidence="11">
    <location>
        <begin position="732"/>
        <end position="746"/>
    </location>
</feature>
<evidence type="ECO:0000313" key="16">
    <source>
        <dbReference type="Proteomes" id="UP000076837"/>
    </source>
</evidence>
<feature type="transmembrane region" description="Helical" evidence="12">
    <location>
        <begin position="102"/>
        <end position="125"/>
    </location>
</feature>
<dbReference type="InterPro" id="IPR006153">
    <property type="entry name" value="Cation/H_exchanger_TM"/>
</dbReference>
<comment type="subcellular location">
    <subcellularLocation>
        <location evidence="1">Membrane</location>
        <topology evidence="1">Multi-pass membrane protein</topology>
    </subcellularLocation>
</comment>
<evidence type="ECO:0000256" key="2">
    <source>
        <dbReference type="ARBA" id="ARBA00005248"/>
    </source>
</evidence>
<feature type="transmembrane region" description="Helical" evidence="12">
    <location>
        <begin position="247"/>
        <end position="264"/>
    </location>
</feature>
<dbReference type="GO" id="GO:0030007">
    <property type="term" value="P:intracellular potassium ion homeostasis"/>
    <property type="evidence" value="ECO:0007669"/>
    <property type="project" value="TreeGrafter"/>
</dbReference>
<feature type="compositionally biased region" description="Polar residues" evidence="11">
    <location>
        <begin position="1050"/>
        <end position="1062"/>
    </location>
</feature>
<evidence type="ECO:0000256" key="3">
    <source>
        <dbReference type="ARBA" id="ARBA00022448"/>
    </source>
</evidence>
<comment type="caution">
    <text evidence="15">The sequence shown here is derived from an EMBL/GenBank/DDBJ whole genome shotgun (WGS) entry which is preliminary data.</text>
</comment>
<dbReference type="AlphaFoldDB" id="A0A163JPW3"/>
<evidence type="ECO:0000313" key="15">
    <source>
        <dbReference type="EMBL" id="KZM26502.1"/>
    </source>
</evidence>
<feature type="compositionally biased region" description="Basic and acidic residues" evidence="11">
    <location>
        <begin position="853"/>
        <end position="864"/>
    </location>
</feature>
<evidence type="ECO:0000256" key="7">
    <source>
        <dbReference type="ARBA" id="ARBA00023053"/>
    </source>
</evidence>
<feature type="transmembrane region" description="Helical" evidence="12">
    <location>
        <begin position="366"/>
        <end position="386"/>
    </location>
</feature>
<dbReference type="FunFam" id="1.20.1530.20:FF:000015">
    <property type="entry name" value="Na(+)/H(+) antiporter 2"/>
    <property type="match status" value="1"/>
</dbReference>
<feature type="region of interest" description="Disordered" evidence="11">
    <location>
        <begin position="839"/>
        <end position="1110"/>
    </location>
</feature>
<evidence type="ECO:0000259" key="13">
    <source>
        <dbReference type="Pfam" id="PF00999"/>
    </source>
</evidence>
<feature type="transmembrane region" description="Helical" evidence="12">
    <location>
        <begin position="12"/>
        <end position="29"/>
    </location>
</feature>
<evidence type="ECO:0000256" key="12">
    <source>
        <dbReference type="SAM" id="Phobius"/>
    </source>
</evidence>
<proteinExistence type="inferred from homology"/>
<evidence type="ECO:0000259" key="14">
    <source>
        <dbReference type="Pfam" id="PF08619"/>
    </source>
</evidence>
<keyword evidence="8" id="KW-0406">Ion transport</keyword>
<evidence type="ECO:0000256" key="8">
    <source>
        <dbReference type="ARBA" id="ARBA00023065"/>
    </source>
</evidence>
<feature type="compositionally biased region" description="Basic and acidic residues" evidence="11">
    <location>
        <begin position="646"/>
        <end position="659"/>
    </location>
</feature>
<feature type="domain" description="Alkali metal cation/H+ antiporter Nha1 C-terminal" evidence="14">
    <location>
        <begin position="460"/>
        <end position="982"/>
    </location>
</feature>
<reference evidence="15 16" key="1">
    <citation type="journal article" date="2016" name="Sci. Rep.">
        <title>Draft genome sequencing and secretome analysis of fungal phytopathogen Ascochyta rabiei provides insight into the necrotrophic effector repertoire.</title>
        <authorList>
            <person name="Verma S."/>
            <person name="Gazara R.K."/>
            <person name="Nizam S."/>
            <person name="Parween S."/>
            <person name="Chattopadhyay D."/>
            <person name="Verma P.K."/>
        </authorList>
    </citation>
    <scope>NUCLEOTIDE SEQUENCE [LARGE SCALE GENOMIC DNA]</scope>
    <source>
        <strain evidence="15 16">ArDII</strain>
    </source>
</reference>
<evidence type="ECO:0000256" key="6">
    <source>
        <dbReference type="ARBA" id="ARBA00022989"/>
    </source>
</evidence>
<dbReference type="Pfam" id="PF08619">
    <property type="entry name" value="Nha1_C"/>
    <property type="match status" value="2"/>
</dbReference>
<feature type="domain" description="Alkali metal cation/H+ antiporter Nha1 C-terminal" evidence="14">
    <location>
        <begin position="990"/>
        <end position="1034"/>
    </location>
</feature>
<feature type="region of interest" description="Disordered" evidence="11">
    <location>
        <begin position="732"/>
        <end position="826"/>
    </location>
</feature>
<dbReference type="GO" id="GO:0005886">
    <property type="term" value="C:plasma membrane"/>
    <property type="evidence" value="ECO:0007669"/>
    <property type="project" value="InterPro"/>
</dbReference>
<sequence length="1110" mass="122813">MAWDHLSVTKPHLVYIILGGFTTLFMLCSSVIKERLYIGEATVATLCGIIFGPHAADLIDPATWGNVDLITLEFSRIVLVVQCFAVGVELPRAYMEKHWRSVVLLLIPVMTFGWLITSLFIWGLFNSHVNWLDSLCIAACVTATDPVLASSVVGKGKFAKRVPKHLRDLLSAESGCNDGMAFPFVYLAIYLIRYRPDANKVALHWFCYTILYECVFGAVYGVIIGYVARRLIRLAHERDLIDRESFLVFYFVLALWCAGSGSLLGLDDLLVGFACGVGFSNDGWFLEKTEESHVSNVIDLLINLAFFVYFGSIIPWSQFNQPELLGTTPWRLVVLGLLVLFFRRIPIMLMLKPFIPDIKTWREASFAGHFGPIGVGGLFVAILARAELETESTTPLAQLPDPDTEYSNIIELIWPITCFLVIVSIIVHGSSIAVFTLGKRINTLTISMSYTQANEDGPSWMDRLPRIQSRSKSQMSGRRFSESSMDEKNESGETGPGLLPPPGYGGNFLRRQKEEEDASQSGSVRPTARQRRSKWDAGRGPGGPISQSAIHPNRRDEEKAEAVSPEDDTDTFDDKLAVSSDSSSNGKSKMKDIQAEEEIYQEGGHTVIEDKEGNVLGVRDSHGEHGVQRRESDIMAARKLMAEDRVEHGVSQKAHEGKAEQAPGKAMDAAEHPQKTWRKRMQSFTGHHHTENGEVIEKPKAQRPERQRGPALAYQFGNTIIVEDEDGEVLKKYDIPSKPKEGKEQRPGAARGTSMIETSGRAMQSLKRMGTHMGIPAHHEAGPAEGQGAEAKAGTAEGKKKKKKQPEEDDPNLRFTLEAGGRRMSKSEFIQQMTQLDPKARAKMLQNSNVPESVKREAHQDAKDHHRRTQAASEANIPPIIGEEGEAELHKIESPIAQKEGHPRGPEGLTLIDSNEEQVPFHSVPQTLADRSSDQKNETAAQRRRRLATEESQATPEVVDDGGKDDEETPAERRRRLAALTGSTSPPASQARRPMSPEQQPSASSDGFEGETAAERKRRLGALGVGGEETPESDSEGEPEIGDPMETGRGTHSQTAKQNLTPSRVPGIRFADQPRIPTKDERAAEEAREKDETETTKRSKLGGFPWSSRK</sequence>
<dbReference type="Pfam" id="PF00999">
    <property type="entry name" value="Na_H_Exchanger"/>
    <property type="match status" value="1"/>
</dbReference>
<feature type="compositionally biased region" description="Low complexity" evidence="11">
    <location>
        <begin position="783"/>
        <end position="796"/>
    </location>
</feature>
<dbReference type="Proteomes" id="UP000076837">
    <property type="component" value="Unassembled WGS sequence"/>
</dbReference>
<protein>
    <submittedName>
        <fullName evidence="15">Sodium:proton antiporter</fullName>
    </submittedName>
</protein>
<organism evidence="15 16">
    <name type="scientific">Didymella rabiei</name>
    <name type="common">Chickpea ascochyta blight fungus</name>
    <name type="synonym">Mycosphaerella rabiei</name>
    <dbReference type="NCBI Taxonomy" id="5454"/>
    <lineage>
        <taxon>Eukaryota</taxon>
        <taxon>Fungi</taxon>
        <taxon>Dikarya</taxon>
        <taxon>Ascomycota</taxon>
        <taxon>Pezizomycotina</taxon>
        <taxon>Dothideomycetes</taxon>
        <taxon>Pleosporomycetidae</taxon>
        <taxon>Pleosporales</taxon>
        <taxon>Pleosporineae</taxon>
        <taxon>Didymellaceae</taxon>
        <taxon>Ascochyta</taxon>
    </lineage>
</organism>
<feature type="domain" description="Cation/H+ exchanger transmembrane" evidence="13">
    <location>
        <begin position="25"/>
        <end position="435"/>
    </location>
</feature>
<keyword evidence="3" id="KW-0813">Transport</keyword>
<evidence type="ECO:0000256" key="4">
    <source>
        <dbReference type="ARBA" id="ARBA00022449"/>
    </source>
</evidence>
<evidence type="ECO:0000256" key="9">
    <source>
        <dbReference type="ARBA" id="ARBA00023136"/>
    </source>
</evidence>
<feature type="compositionally biased region" description="Basic and acidic residues" evidence="11">
    <location>
        <begin position="887"/>
        <end position="905"/>
    </location>
</feature>
<dbReference type="EMBL" id="JYNV01000103">
    <property type="protein sequence ID" value="KZM26502.1"/>
    <property type="molecule type" value="Genomic_DNA"/>
</dbReference>